<protein>
    <recommendedName>
        <fullName evidence="3">Nitrous oxide reductase accessory protein</fullName>
    </recommendedName>
</protein>
<name>A0AAX0HBH4_CAMFE</name>
<gene>
    <name evidence="1" type="ORF">CFT12S02225_04235</name>
</gene>
<dbReference type="Pfam" id="PF05573">
    <property type="entry name" value="NosL"/>
    <property type="match status" value="1"/>
</dbReference>
<dbReference type="Gene3D" id="3.30.70.2050">
    <property type="match status" value="1"/>
</dbReference>
<proteinExistence type="predicted"/>
<evidence type="ECO:0000313" key="2">
    <source>
        <dbReference type="Proteomes" id="UP000093100"/>
    </source>
</evidence>
<comment type="caution">
    <text evidence="1">The sequence shown here is derived from an EMBL/GenBank/DDBJ whole genome shotgun (WGS) entry which is preliminary data.</text>
</comment>
<evidence type="ECO:0000313" key="1">
    <source>
        <dbReference type="EMBL" id="OCR90703.1"/>
    </source>
</evidence>
<dbReference type="SUPFAM" id="SSF160387">
    <property type="entry name" value="NosL/MerB-like"/>
    <property type="match status" value="1"/>
</dbReference>
<dbReference type="Proteomes" id="UP000093100">
    <property type="component" value="Unassembled WGS sequence"/>
</dbReference>
<accession>A0AAX0HBH4</accession>
<dbReference type="InterPro" id="IPR008719">
    <property type="entry name" value="N2O_reductase_NosL"/>
</dbReference>
<dbReference type="PANTHER" id="PTHR41247">
    <property type="entry name" value="HTH-TYPE TRANSCRIPTIONAL REPRESSOR YCNK"/>
    <property type="match status" value="1"/>
</dbReference>
<dbReference type="KEGG" id="cfp:CR44_02305"/>
<dbReference type="RefSeq" id="WP_039362017.1">
    <property type="nucleotide sequence ID" value="NZ_CP009226.1"/>
</dbReference>
<sequence>MRKFFFLALFCTFLFGENLKTDPFFKDVNTTCPIKFIDVFSHPDWISVLEYKNGEKILFSSVKPMFHYFHMNPAKHISPLKTMLVTDFKTHTLIDASTAYYVFGSGIMSNSGDDLIPFASLDDAKAFMSANHGHKILEFKDVTKKLIDYLN</sequence>
<evidence type="ECO:0008006" key="3">
    <source>
        <dbReference type="Google" id="ProtNLM"/>
    </source>
</evidence>
<dbReference type="PANTHER" id="PTHR41247:SF1">
    <property type="entry name" value="HTH-TYPE TRANSCRIPTIONAL REPRESSOR YCNK"/>
    <property type="match status" value="1"/>
</dbReference>
<dbReference type="AlphaFoldDB" id="A0AAX0HBH4"/>
<dbReference type="EMBL" id="LFLK01000004">
    <property type="protein sequence ID" value="OCR90703.1"/>
    <property type="molecule type" value="Genomic_DNA"/>
</dbReference>
<reference evidence="1 2" key="1">
    <citation type="journal article" date="2016" name="Genome Biol. Evol.">
        <title>Comparative Genomics of Campylobacter fetus from Reptiles and Mammals Reveals Divergent Evolution in Host-Associated Lineages.</title>
        <authorList>
            <person name="Gilbert M.J."/>
            <person name="Miller W.G."/>
            <person name="Yee E."/>
            <person name="Zomer A.L."/>
            <person name="van der Graaf-van Bloois L."/>
            <person name="Fitzgerald C."/>
            <person name="Forbes K.J."/>
            <person name="Meric G."/>
            <person name="Sheppard S.K."/>
            <person name="Wagenaar J.A."/>
            <person name="Duim B."/>
        </authorList>
    </citation>
    <scope>NUCLEOTIDE SEQUENCE [LARGE SCALE GENOMIC DNA]</scope>
    <source>
        <strain evidence="1 2">12S02225-3</strain>
    </source>
</reference>
<organism evidence="1 2">
    <name type="scientific">Campylobacter fetus subsp. testudinum</name>
    <dbReference type="NCBI Taxonomy" id="1507806"/>
    <lineage>
        <taxon>Bacteria</taxon>
        <taxon>Pseudomonadati</taxon>
        <taxon>Campylobacterota</taxon>
        <taxon>Epsilonproteobacteria</taxon>
        <taxon>Campylobacterales</taxon>
        <taxon>Campylobacteraceae</taxon>
        <taxon>Campylobacter</taxon>
    </lineage>
</organism>